<evidence type="ECO:0008006" key="4">
    <source>
        <dbReference type="Google" id="ProtNLM"/>
    </source>
</evidence>
<gene>
    <name evidence="2" type="ORF">GV64_07820</name>
</gene>
<proteinExistence type="predicted"/>
<sequence length="319" mass="36835">MKMKSGIQSIGYSVLAGLTAMTMASSANAAKISLTTSYEVGDYGSTYNYDGPRLDMTINPDGTNWYFDIGTRRRNHDSGQRYSRTDLSAGYRFRFENGWIQPEVKVRRDETLYKTNTGGRLMNDIYGLELNHIFSLGGNWGLWGDWSFQMMKETSETVKKVGNDNVLETIYSDGYTWEIEEGIRYYFSNDSRITVSLYDYGRLADKGNDWGVGGSNWSSQARAYYYHKFSNGLSIQPYIRYPLSWGERQQWYVSPSMPEGSDQLSKVTRYAFQFTYPVTTAMRLVGEYYLEDIKYKEGYSNDKDDSKTKYFKLGLNFNF</sequence>
<evidence type="ECO:0000256" key="1">
    <source>
        <dbReference type="SAM" id="SignalP"/>
    </source>
</evidence>
<feature type="chain" id="PRO_5001758702" description="Porin" evidence="1">
    <location>
        <begin position="30"/>
        <end position="319"/>
    </location>
</feature>
<name>A0A081K932_9GAMM</name>
<comment type="caution">
    <text evidence="2">The sequence shown here is derived from an EMBL/GenBank/DDBJ whole genome shotgun (WGS) entry which is preliminary data.</text>
</comment>
<dbReference type="EMBL" id="JOJP01000001">
    <property type="protein sequence ID" value="KEI70658.1"/>
    <property type="molecule type" value="Genomic_DNA"/>
</dbReference>
<dbReference type="RefSeq" id="WP_020580739.1">
    <property type="nucleotide sequence ID" value="NZ_JOJP01000001.1"/>
</dbReference>
<dbReference type="STRING" id="305900.GV64_07820"/>
<evidence type="ECO:0000313" key="3">
    <source>
        <dbReference type="Proteomes" id="UP000027997"/>
    </source>
</evidence>
<accession>A0A081K932</accession>
<dbReference type="AlphaFoldDB" id="A0A081K932"/>
<keyword evidence="1" id="KW-0732">Signal</keyword>
<keyword evidence="3" id="KW-1185">Reference proteome</keyword>
<feature type="signal peptide" evidence="1">
    <location>
        <begin position="1"/>
        <end position="29"/>
    </location>
</feature>
<reference evidence="2 3" key="1">
    <citation type="submission" date="2014-06" db="EMBL/GenBank/DDBJ databases">
        <title>Whole Genome Sequences of Three Symbiotic Endozoicomonas Bacteria.</title>
        <authorList>
            <person name="Neave M.J."/>
            <person name="Apprill A."/>
            <person name="Voolstra C.R."/>
        </authorList>
    </citation>
    <scope>NUCLEOTIDE SEQUENCE [LARGE SCALE GENOMIC DNA]</scope>
    <source>
        <strain evidence="2 3">DSM 22380</strain>
    </source>
</reference>
<protein>
    <recommendedName>
        <fullName evidence="4">Porin</fullName>
    </recommendedName>
</protein>
<dbReference type="Proteomes" id="UP000027997">
    <property type="component" value="Unassembled WGS sequence"/>
</dbReference>
<dbReference type="eggNOG" id="ENOG5030GZR">
    <property type="taxonomic scope" value="Bacteria"/>
</dbReference>
<organism evidence="2 3">
    <name type="scientific">Endozoicomonas elysicola</name>
    <dbReference type="NCBI Taxonomy" id="305900"/>
    <lineage>
        <taxon>Bacteria</taxon>
        <taxon>Pseudomonadati</taxon>
        <taxon>Pseudomonadota</taxon>
        <taxon>Gammaproteobacteria</taxon>
        <taxon>Oceanospirillales</taxon>
        <taxon>Endozoicomonadaceae</taxon>
        <taxon>Endozoicomonas</taxon>
    </lineage>
</organism>
<evidence type="ECO:0000313" key="2">
    <source>
        <dbReference type="EMBL" id="KEI70658.1"/>
    </source>
</evidence>